<name>A0A2B7YS95_POLH7</name>
<evidence type="ECO:0000256" key="1">
    <source>
        <dbReference type="SAM" id="MobiDB-lite"/>
    </source>
</evidence>
<gene>
    <name evidence="2" type="ORF">AJ80_02441</name>
</gene>
<feature type="region of interest" description="Disordered" evidence="1">
    <location>
        <begin position="1"/>
        <end position="22"/>
    </location>
</feature>
<feature type="compositionally biased region" description="Polar residues" evidence="1">
    <location>
        <begin position="179"/>
        <end position="194"/>
    </location>
</feature>
<dbReference type="Proteomes" id="UP000224634">
    <property type="component" value="Unassembled WGS sequence"/>
</dbReference>
<organism evidence="2 3">
    <name type="scientific">Polytolypa hystricis (strain UAMH7299)</name>
    <dbReference type="NCBI Taxonomy" id="1447883"/>
    <lineage>
        <taxon>Eukaryota</taxon>
        <taxon>Fungi</taxon>
        <taxon>Dikarya</taxon>
        <taxon>Ascomycota</taxon>
        <taxon>Pezizomycotina</taxon>
        <taxon>Eurotiomycetes</taxon>
        <taxon>Eurotiomycetidae</taxon>
        <taxon>Onygenales</taxon>
        <taxon>Onygenales incertae sedis</taxon>
        <taxon>Polytolypa</taxon>
    </lineage>
</organism>
<feature type="region of interest" description="Disordered" evidence="1">
    <location>
        <begin position="178"/>
        <end position="207"/>
    </location>
</feature>
<sequence>MEGKRSSFVSQASQGRPKAKQRAWTALPLFARRASDCGSFDGTAPHTTHQAECPASSYLSFDDMQAVSDGYLGQIFTPSMFPLDMGMSDEEFPGHVTTMRASTGAKQSETRDSTESKLPLAADSLDQFFDFSGILSEFQAPPCIPLREPHCPVNDSQPEITPLQPHLQLDTNVAMFDNHPTSPGSHSINMNHSGPPSPDANLRDPPG</sequence>
<dbReference type="AlphaFoldDB" id="A0A2B7YS95"/>
<proteinExistence type="predicted"/>
<reference evidence="2 3" key="1">
    <citation type="submission" date="2017-10" db="EMBL/GenBank/DDBJ databases">
        <title>Comparative genomics in systemic dimorphic fungi from Ajellomycetaceae.</title>
        <authorList>
            <person name="Munoz J.F."/>
            <person name="Mcewen J.G."/>
            <person name="Clay O.K."/>
            <person name="Cuomo C.A."/>
        </authorList>
    </citation>
    <scope>NUCLEOTIDE SEQUENCE [LARGE SCALE GENOMIC DNA]</scope>
    <source>
        <strain evidence="2 3">UAMH7299</strain>
    </source>
</reference>
<evidence type="ECO:0000313" key="2">
    <source>
        <dbReference type="EMBL" id="PGH23487.1"/>
    </source>
</evidence>
<protein>
    <submittedName>
        <fullName evidence="2">Uncharacterized protein</fullName>
    </submittedName>
</protein>
<evidence type="ECO:0000313" key="3">
    <source>
        <dbReference type="Proteomes" id="UP000224634"/>
    </source>
</evidence>
<keyword evidence="3" id="KW-1185">Reference proteome</keyword>
<accession>A0A2B7YS95</accession>
<comment type="caution">
    <text evidence="2">The sequence shown here is derived from an EMBL/GenBank/DDBJ whole genome shotgun (WGS) entry which is preliminary data.</text>
</comment>
<dbReference type="EMBL" id="PDNA01000023">
    <property type="protein sequence ID" value="PGH23487.1"/>
    <property type="molecule type" value="Genomic_DNA"/>
</dbReference>